<dbReference type="PROSITE" id="PS50885">
    <property type="entry name" value="HAMP"/>
    <property type="match status" value="1"/>
</dbReference>
<dbReference type="FunFam" id="3.30.565.10:FF:000006">
    <property type="entry name" value="Sensor histidine kinase WalK"/>
    <property type="match status" value="1"/>
</dbReference>
<evidence type="ECO:0000259" key="9">
    <source>
        <dbReference type="PROSITE" id="PS50109"/>
    </source>
</evidence>
<dbReference type="PANTHER" id="PTHR45453:SF1">
    <property type="entry name" value="PHOSPHATE REGULON SENSOR PROTEIN PHOR"/>
    <property type="match status" value="1"/>
</dbReference>
<evidence type="ECO:0000256" key="6">
    <source>
        <dbReference type="ARBA" id="ARBA00023012"/>
    </source>
</evidence>
<dbReference type="EC" id="2.7.13.3" evidence="2"/>
<dbReference type="Pfam" id="PF02518">
    <property type="entry name" value="HATPase_c"/>
    <property type="match status" value="1"/>
</dbReference>
<organism evidence="11">
    <name type="scientific">bioreactor metagenome</name>
    <dbReference type="NCBI Taxonomy" id="1076179"/>
    <lineage>
        <taxon>unclassified sequences</taxon>
        <taxon>metagenomes</taxon>
        <taxon>ecological metagenomes</taxon>
    </lineage>
</organism>
<evidence type="ECO:0000256" key="5">
    <source>
        <dbReference type="ARBA" id="ARBA00022777"/>
    </source>
</evidence>
<evidence type="ECO:0000313" key="11">
    <source>
        <dbReference type="EMBL" id="MPM36253.1"/>
    </source>
</evidence>
<keyword evidence="8" id="KW-0812">Transmembrane</keyword>
<dbReference type="InterPro" id="IPR004358">
    <property type="entry name" value="Sig_transdc_His_kin-like_C"/>
</dbReference>
<evidence type="ECO:0000256" key="3">
    <source>
        <dbReference type="ARBA" id="ARBA00022553"/>
    </source>
</evidence>
<dbReference type="GO" id="GO:0000155">
    <property type="term" value="F:phosphorelay sensor kinase activity"/>
    <property type="evidence" value="ECO:0007669"/>
    <property type="project" value="InterPro"/>
</dbReference>
<evidence type="ECO:0000259" key="10">
    <source>
        <dbReference type="PROSITE" id="PS50885"/>
    </source>
</evidence>
<feature type="domain" description="Histidine kinase" evidence="9">
    <location>
        <begin position="128"/>
        <end position="340"/>
    </location>
</feature>
<keyword evidence="4 11" id="KW-0808">Transferase</keyword>
<keyword evidence="5 11" id="KW-0418">Kinase</keyword>
<keyword evidence="6" id="KW-0902">Two-component regulatory system</keyword>
<gene>
    <name evidence="11" type="primary">sasA_220</name>
    <name evidence="11" type="ORF">SDC9_82848</name>
</gene>
<dbReference type="PANTHER" id="PTHR45453">
    <property type="entry name" value="PHOSPHATE REGULON SENSOR PROTEIN PHOR"/>
    <property type="match status" value="1"/>
</dbReference>
<evidence type="ECO:0000256" key="2">
    <source>
        <dbReference type="ARBA" id="ARBA00012438"/>
    </source>
</evidence>
<dbReference type="SUPFAM" id="SSF158472">
    <property type="entry name" value="HAMP domain-like"/>
    <property type="match status" value="1"/>
</dbReference>
<protein>
    <recommendedName>
        <fullName evidence="2">histidine kinase</fullName>
        <ecNumber evidence="2">2.7.13.3</ecNumber>
    </recommendedName>
</protein>
<dbReference type="EMBL" id="VSSQ01007548">
    <property type="protein sequence ID" value="MPM36253.1"/>
    <property type="molecule type" value="Genomic_DNA"/>
</dbReference>
<dbReference type="PRINTS" id="PR00344">
    <property type="entry name" value="BCTRLSENSOR"/>
</dbReference>
<evidence type="ECO:0000256" key="4">
    <source>
        <dbReference type="ARBA" id="ARBA00022679"/>
    </source>
</evidence>
<dbReference type="InterPro" id="IPR036097">
    <property type="entry name" value="HisK_dim/P_sf"/>
</dbReference>
<evidence type="ECO:0000256" key="7">
    <source>
        <dbReference type="SAM" id="Coils"/>
    </source>
</evidence>
<dbReference type="SMART" id="SM00388">
    <property type="entry name" value="HisKA"/>
    <property type="match status" value="1"/>
</dbReference>
<dbReference type="SUPFAM" id="SSF55874">
    <property type="entry name" value="ATPase domain of HSP90 chaperone/DNA topoisomerase II/histidine kinase"/>
    <property type="match status" value="1"/>
</dbReference>
<proteinExistence type="predicted"/>
<dbReference type="GO" id="GO:0016036">
    <property type="term" value="P:cellular response to phosphate starvation"/>
    <property type="evidence" value="ECO:0007669"/>
    <property type="project" value="TreeGrafter"/>
</dbReference>
<dbReference type="InterPro" id="IPR050351">
    <property type="entry name" value="BphY/WalK/GraS-like"/>
</dbReference>
<dbReference type="SMART" id="SM00304">
    <property type="entry name" value="HAMP"/>
    <property type="match status" value="1"/>
</dbReference>
<dbReference type="SMART" id="SM00387">
    <property type="entry name" value="HATPase_c"/>
    <property type="match status" value="1"/>
</dbReference>
<evidence type="ECO:0000256" key="8">
    <source>
        <dbReference type="SAM" id="Phobius"/>
    </source>
</evidence>
<dbReference type="Pfam" id="PF00672">
    <property type="entry name" value="HAMP"/>
    <property type="match status" value="1"/>
</dbReference>
<dbReference type="CDD" id="cd00075">
    <property type="entry name" value="HATPase"/>
    <property type="match status" value="1"/>
</dbReference>
<dbReference type="GO" id="GO:0005886">
    <property type="term" value="C:plasma membrane"/>
    <property type="evidence" value="ECO:0007669"/>
    <property type="project" value="TreeGrafter"/>
</dbReference>
<accession>A0A644ZC08</accession>
<keyword evidence="8" id="KW-1133">Transmembrane helix</keyword>
<comment type="caution">
    <text evidence="11">The sequence shown here is derived from an EMBL/GenBank/DDBJ whole genome shotgun (WGS) entry which is preliminary data.</text>
</comment>
<dbReference type="InterPro" id="IPR036890">
    <property type="entry name" value="HATPase_C_sf"/>
</dbReference>
<dbReference type="InterPro" id="IPR003661">
    <property type="entry name" value="HisK_dim/P_dom"/>
</dbReference>
<dbReference type="CDD" id="cd00082">
    <property type="entry name" value="HisKA"/>
    <property type="match status" value="1"/>
</dbReference>
<keyword evidence="3" id="KW-0597">Phosphoprotein</keyword>
<dbReference type="CDD" id="cd06225">
    <property type="entry name" value="HAMP"/>
    <property type="match status" value="1"/>
</dbReference>
<dbReference type="Pfam" id="PF00512">
    <property type="entry name" value="HisKA"/>
    <property type="match status" value="1"/>
</dbReference>
<sequence length="340" mass="37333">MQGAFAAHDYPLTQNGQAVGSLSISYYGPYFLSDSDFRFLSALNTVLIAVGLASLCAALLVSAVLARRIARPIIRTAYIAKQISQGDYSARFDGNTGTLELDELTAAINHLSDRLAGQERMRKQLTADVAHELRTPLTTLSSHLEMMIEGVWKPSAGRLQSCYEEIGRLSGLVEDLERLEEMEHENLVLRKTRVDLMEVVRTVCASFAPDLEKKDLSLTVEGGSSILEADRDKLCQVMVNLLSNAAKYTGAHGHIRVRVEDGEDHATLSVEDDGIGIPRQELSLVFERLYRTDKSRNRESGGAGIGLAIVKSIVLAHGGTVRAESREEQGSRFIMTLPKM</sequence>
<evidence type="ECO:0000256" key="1">
    <source>
        <dbReference type="ARBA" id="ARBA00000085"/>
    </source>
</evidence>
<reference evidence="11" key="1">
    <citation type="submission" date="2019-08" db="EMBL/GenBank/DDBJ databases">
        <authorList>
            <person name="Kucharzyk K."/>
            <person name="Murdoch R.W."/>
            <person name="Higgins S."/>
            <person name="Loffler F."/>
        </authorList>
    </citation>
    <scope>NUCLEOTIDE SEQUENCE</scope>
</reference>
<comment type="catalytic activity">
    <reaction evidence="1">
        <text>ATP + protein L-histidine = ADP + protein N-phospho-L-histidine.</text>
        <dbReference type="EC" id="2.7.13.3"/>
    </reaction>
</comment>
<dbReference type="InterPro" id="IPR005467">
    <property type="entry name" value="His_kinase_dom"/>
</dbReference>
<dbReference type="SUPFAM" id="SSF47384">
    <property type="entry name" value="Homodimeric domain of signal transducing histidine kinase"/>
    <property type="match status" value="1"/>
</dbReference>
<dbReference type="AlphaFoldDB" id="A0A644ZC08"/>
<keyword evidence="7" id="KW-0175">Coiled coil</keyword>
<dbReference type="Gene3D" id="6.10.340.10">
    <property type="match status" value="1"/>
</dbReference>
<feature type="transmembrane region" description="Helical" evidence="8">
    <location>
        <begin position="39"/>
        <end position="66"/>
    </location>
</feature>
<feature type="coiled-coil region" evidence="7">
    <location>
        <begin position="101"/>
        <end position="128"/>
    </location>
</feature>
<dbReference type="Gene3D" id="3.30.565.10">
    <property type="entry name" value="Histidine kinase-like ATPase, C-terminal domain"/>
    <property type="match status" value="1"/>
</dbReference>
<keyword evidence="8" id="KW-0472">Membrane</keyword>
<dbReference type="GO" id="GO:0004721">
    <property type="term" value="F:phosphoprotein phosphatase activity"/>
    <property type="evidence" value="ECO:0007669"/>
    <property type="project" value="TreeGrafter"/>
</dbReference>
<feature type="domain" description="HAMP" evidence="10">
    <location>
        <begin position="67"/>
        <end position="120"/>
    </location>
</feature>
<dbReference type="PROSITE" id="PS50109">
    <property type="entry name" value="HIS_KIN"/>
    <property type="match status" value="1"/>
</dbReference>
<name>A0A644ZC08_9ZZZZ</name>
<dbReference type="InterPro" id="IPR003660">
    <property type="entry name" value="HAMP_dom"/>
</dbReference>
<dbReference type="Gene3D" id="1.10.287.130">
    <property type="match status" value="1"/>
</dbReference>
<dbReference type="InterPro" id="IPR003594">
    <property type="entry name" value="HATPase_dom"/>
</dbReference>